<proteinExistence type="predicted"/>
<dbReference type="Pfam" id="PF13374">
    <property type="entry name" value="TPR_10"/>
    <property type="match status" value="1"/>
</dbReference>
<feature type="domain" description="CHAT" evidence="2">
    <location>
        <begin position="945"/>
        <end position="1171"/>
    </location>
</feature>
<reference evidence="3 4" key="1">
    <citation type="submission" date="2014-04" db="EMBL/GenBank/DDBJ databases">
        <authorList>
            <consortium name="DOE Joint Genome Institute"/>
            <person name="Kuo A."/>
            <person name="Gay G."/>
            <person name="Dore J."/>
            <person name="Kohler A."/>
            <person name="Nagy L.G."/>
            <person name="Floudas D."/>
            <person name="Copeland A."/>
            <person name="Barry K.W."/>
            <person name="Cichocki N."/>
            <person name="Veneault-Fourrey C."/>
            <person name="LaButti K."/>
            <person name="Lindquist E.A."/>
            <person name="Lipzen A."/>
            <person name="Lundell T."/>
            <person name="Morin E."/>
            <person name="Murat C."/>
            <person name="Sun H."/>
            <person name="Tunlid A."/>
            <person name="Henrissat B."/>
            <person name="Grigoriev I.V."/>
            <person name="Hibbett D.S."/>
            <person name="Martin F."/>
            <person name="Nordberg H.P."/>
            <person name="Cantor M.N."/>
            <person name="Hua S.X."/>
        </authorList>
    </citation>
    <scope>NUCLEOTIDE SEQUENCE [LARGE SCALE GENOMIC DNA]</scope>
    <source>
        <strain evidence="4">h7</strain>
    </source>
</reference>
<dbReference type="Proteomes" id="UP000053424">
    <property type="component" value="Unassembled WGS sequence"/>
</dbReference>
<dbReference type="InterPro" id="IPR024983">
    <property type="entry name" value="CHAT_dom"/>
</dbReference>
<evidence type="ECO:0000259" key="2">
    <source>
        <dbReference type="Pfam" id="PF12770"/>
    </source>
</evidence>
<evidence type="ECO:0000313" key="3">
    <source>
        <dbReference type="EMBL" id="KIM42567.1"/>
    </source>
</evidence>
<feature type="region of interest" description="Disordered" evidence="1">
    <location>
        <begin position="478"/>
        <end position="497"/>
    </location>
</feature>
<gene>
    <name evidence="3" type="ORF">M413DRAFT_444281</name>
</gene>
<dbReference type="InterPro" id="IPR011990">
    <property type="entry name" value="TPR-like_helical_dom_sf"/>
</dbReference>
<protein>
    <recommendedName>
        <fullName evidence="2">CHAT domain-containing protein</fullName>
    </recommendedName>
</protein>
<dbReference type="AlphaFoldDB" id="A0A0C2YNH6"/>
<feature type="compositionally biased region" description="Basic and acidic residues" evidence="1">
    <location>
        <begin position="765"/>
        <end position="776"/>
    </location>
</feature>
<keyword evidence="4" id="KW-1185">Reference proteome</keyword>
<name>A0A0C2YNH6_HEBCY</name>
<organism evidence="3 4">
    <name type="scientific">Hebeloma cylindrosporum</name>
    <dbReference type="NCBI Taxonomy" id="76867"/>
    <lineage>
        <taxon>Eukaryota</taxon>
        <taxon>Fungi</taxon>
        <taxon>Dikarya</taxon>
        <taxon>Basidiomycota</taxon>
        <taxon>Agaricomycotina</taxon>
        <taxon>Agaricomycetes</taxon>
        <taxon>Agaricomycetidae</taxon>
        <taxon>Agaricales</taxon>
        <taxon>Agaricineae</taxon>
        <taxon>Hymenogastraceae</taxon>
        <taxon>Hebeloma</taxon>
    </lineage>
</organism>
<evidence type="ECO:0000313" key="4">
    <source>
        <dbReference type="Proteomes" id="UP000053424"/>
    </source>
</evidence>
<dbReference type="SUPFAM" id="SSF48452">
    <property type="entry name" value="TPR-like"/>
    <property type="match status" value="1"/>
</dbReference>
<dbReference type="HOGENOM" id="CLU_001305_0_1_1"/>
<feature type="region of interest" description="Disordered" evidence="1">
    <location>
        <begin position="756"/>
        <end position="776"/>
    </location>
</feature>
<dbReference type="EMBL" id="KN831777">
    <property type="protein sequence ID" value="KIM42567.1"/>
    <property type="molecule type" value="Genomic_DNA"/>
</dbReference>
<sequence length="1171" mass="129080">MASPPQLMMELIAKHTLRDEVTFELMASIIVGVCPDETQQFTPLRVIIQVENGDIWNQKKDLANRREVMAALSHNLALDIKKRFFDSNREKDIDIAIALHRKSLEITPLTHEAYPLYMTHLAKAVLARHDNVTKTVADLDLAISLHRTLVTVLLFPNLSGPPVDDDDKASYLSNLADVLGKRYNVTRKLEDLDEAIELRQEVVELSPPPPDVDHIDALRILSQNLIIRHHRVKDVDSLNTVISLSRAAYAFGMLNSSTEVNQAARTNYLRELATAVCSRYRLLHKEKDLQESIELHEKLIQNQPIGEQGTSLIVLSLLLGDRFARFGDPEDLDRAISVLLQLLAHRPSPHPERYNTLINLGSSLRILFVQTGQKKHLNDAETFLREAVELLPEHMEKNDDSRATALNNLSIVLIAKYEEGGNRQDIREAIRFQMEALKLESSSEDSFLSSLSNLVVAQFSAYDIPVDGFQLSLASYRPASSTGDSAVKSSSDAGDETQDEIQVDLDATIGLCEEALDRAISTKPHYPAILNNLGNILRLRFQSNMRFEDKKESAKADLARGIQLLQQSLAILEERYPQSAQLSNTCHNLGLALFHKAAISVDDKPAALRFRDAGAAALKKGATNAYASTSTKFVSAKSWALLAEHYGHPTALEAFRYSISLLPLLAALNADLELRQQRLMGGARGASNEDQRTDGLAIRAAACAIRAGKLEEAIELLEEGRAVFWAQAMQVRSPMHDLEAEYPDFAEKLRKLGRGLQAGSFSPGDRADSVKPGTEGEKKLLTAHDEATRLRRLNVEWEEALDAVRKLPKFEDFLRPRRFSVLKSACLEHGDLEGADTGVGKTIVILCATLDNTDALLLTAKGVEHLPLSGLSFEHMLGLVNLVRNVSLPGYSRGSEEVLPASLLEAAGTVPGFEELFSSKRAGKKASANEGRKPPSASDILNHVLKVLWLNVVEPVVKFLDLKISETPSRLYWCPTGPLTFLPIHAAGLYDDSGKTTTIMDYAVSSYIPTIGSLFNERTSDPPLGSTRNIADPFKMLAIVQPKSLPSTAFELRAIQRHIPNDALVALGDPPSTPLATVSEVLRHLSTASIVHFACHGKHNLGNPLRSALLLDNGEKLSVERIMQHDMRNAQLAFLCACETAMGETELPDESMHLGAALLFAGFKGVVATMW</sequence>
<dbReference type="OrthoDB" id="9991317at2759"/>
<accession>A0A0C2YNH6</accession>
<dbReference type="Gene3D" id="1.25.40.10">
    <property type="entry name" value="Tetratricopeptide repeat domain"/>
    <property type="match status" value="2"/>
</dbReference>
<feature type="compositionally biased region" description="Polar residues" evidence="1">
    <location>
        <begin position="478"/>
        <end position="492"/>
    </location>
</feature>
<dbReference type="Pfam" id="PF12770">
    <property type="entry name" value="CHAT"/>
    <property type="match status" value="1"/>
</dbReference>
<reference evidence="4" key="2">
    <citation type="submission" date="2015-01" db="EMBL/GenBank/DDBJ databases">
        <title>Evolutionary Origins and Diversification of the Mycorrhizal Mutualists.</title>
        <authorList>
            <consortium name="DOE Joint Genome Institute"/>
            <consortium name="Mycorrhizal Genomics Consortium"/>
            <person name="Kohler A."/>
            <person name="Kuo A."/>
            <person name="Nagy L.G."/>
            <person name="Floudas D."/>
            <person name="Copeland A."/>
            <person name="Barry K.W."/>
            <person name="Cichocki N."/>
            <person name="Veneault-Fourrey C."/>
            <person name="LaButti K."/>
            <person name="Lindquist E.A."/>
            <person name="Lipzen A."/>
            <person name="Lundell T."/>
            <person name="Morin E."/>
            <person name="Murat C."/>
            <person name="Riley R."/>
            <person name="Ohm R."/>
            <person name="Sun H."/>
            <person name="Tunlid A."/>
            <person name="Henrissat B."/>
            <person name="Grigoriev I.V."/>
            <person name="Hibbett D.S."/>
            <person name="Martin F."/>
        </authorList>
    </citation>
    <scope>NUCLEOTIDE SEQUENCE [LARGE SCALE GENOMIC DNA]</scope>
    <source>
        <strain evidence="4">h7</strain>
    </source>
</reference>
<evidence type="ECO:0000256" key="1">
    <source>
        <dbReference type="SAM" id="MobiDB-lite"/>
    </source>
</evidence>